<dbReference type="RefSeq" id="WP_106929429.1">
    <property type="nucleotide sequence ID" value="NZ_PYFT01000001.1"/>
</dbReference>
<keyword evidence="1" id="KW-0472">Membrane</keyword>
<dbReference type="OrthoDB" id="9968054at2"/>
<keyword evidence="1" id="KW-0812">Transmembrane</keyword>
<sequence length="94" mass="10347">MDTSQELEKRNAIKSLIFYGIYITVIILINASGAFKSGPCTPNLDILSIFLIGPISLILLIKNLGKLFAKHPTKYSTLIHGVGLLTWMVILFLG</sequence>
<protein>
    <submittedName>
        <fullName evidence="2">Uncharacterized protein</fullName>
    </submittedName>
</protein>
<evidence type="ECO:0000313" key="2">
    <source>
        <dbReference type="EMBL" id="PSR54097.1"/>
    </source>
</evidence>
<dbReference type="AlphaFoldDB" id="A0A2T2YF13"/>
<organism evidence="2 3">
    <name type="scientific">Adhaeribacter arboris</name>
    <dbReference type="NCBI Taxonomy" id="2072846"/>
    <lineage>
        <taxon>Bacteria</taxon>
        <taxon>Pseudomonadati</taxon>
        <taxon>Bacteroidota</taxon>
        <taxon>Cytophagia</taxon>
        <taxon>Cytophagales</taxon>
        <taxon>Hymenobacteraceae</taxon>
        <taxon>Adhaeribacter</taxon>
    </lineage>
</organism>
<keyword evidence="1" id="KW-1133">Transmembrane helix</keyword>
<evidence type="ECO:0000256" key="1">
    <source>
        <dbReference type="SAM" id="Phobius"/>
    </source>
</evidence>
<feature type="transmembrane region" description="Helical" evidence="1">
    <location>
        <begin position="12"/>
        <end position="34"/>
    </location>
</feature>
<accession>A0A2T2YF13</accession>
<feature type="transmembrane region" description="Helical" evidence="1">
    <location>
        <begin position="77"/>
        <end position="93"/>
    </location>
</feature>
<proteinExistence type="predicted"/>
<dbReference type="EMBL" id="PYFT01000001">
    <property type="protein sequence ID" value="PSR54097.1"/>
    <property type="molecule type" value="Genomic_DNA"/>
</dbReference>
<evidence type="ECO:0000313" key="3">
    <source>
        <dbReference type="Proteomes" id="UP000240357"/>
    </source>
</evidence>
<dbReference type="Proteomes" id="UP000240357">
    <property type="component" value="Unassembled WGS sequence"/>
</dbReference>
<reference evidence="2 3" key="1">
    <citation type="submission" date="2018-03" db="EMBL/GenBank/DDBJ databases">
        <title>Adhaeribacter sp. HMF7605 Genome sequencing and assembly.</title>
        <authorList>
            <person name="Kang H."/>
            <person name="Kang J."/>
            <person name="Cha I."/>
            <person name="Kim H."/>
            <person name="Joh K."/>
        </authorList>
    </citation>
    <scope>NUCLEOTIDE SEQUENCE [LARGE SCALE GENOMIC DNA]</scope>
    <source>
        <strain evidence="2 3">HMF7605</strain>
    </source>
</reference>
<name>A0A2T2YF13_9BACT</name>
<comment type="caution">
    <text evidence="2">The sequence shown here is derived from an EMBL/GenBank/DDBJ whole genome shotgun (WGS) entry which is preliminary data.</text>
</comment>
<feature type="transmembrane region" description="Helical" evidence="1">
    <location>
        <begin position="46"/>
        <end position="65"/>
    </location>
</feature>
<gene>
    <name evidence="2" type="ORF">AHMF7605_11475</name>
</gene>
<keyword evidence="3" id="KW-1185">Reference proteome</keyword>